<dbReference type="InterPro" id="IPR036388">
    <property type="entry name" value="WH-like_DNA-bd_sf"/>
</dbReference>
<proteinExistence type="inferred from homology"/>
<dbReference type="Pfam" id="PF04433">
    <property type="entry name" value="SWIRM"/>
    <property type="match status" value="1"/>
</dbReference>
<dbReference type="SUPFAM" id="SSF46689">
    <property type="entry name" value="Homeodomain-like"/>
    <property type="match status" value="2"/>
</dbReference>
<evidence type="ECO:0000259" key="9">
    <source>
        <dbReference type="PROSITE" id="PS51293"/>
    </source>
</evidence>
<evidence type="ECO:0000256" key="6">
    <source>
        <dbReference type="SAM" id="MobiDB-lite"/>
    </source>
</evidence>
<keyword evidence="2" id="KW-0863">Zinc-finger</keyword>
<feature type="region of interest" description="Disordered" evidence="6">
    <location>
        <begin position="502"/>
        <end position="534"/>
    </location>
</feature>
<evidence type="ECO:0000256" key="3">
    <source>
        <dbReference type="ARBA" id="ARBA00022833"/>
    </source>
</evidence>
<dbReference type="PROSITE" id="PS51293">
    <property type="entry name" value="SANT"/>
    <property type="match status" value="1"/>
</dbReference>
<feature type="domain" description="SWIRM" evidence="8">
    <location>
        <begin position="48"/>
        <end position="145"/>
    </location>
</feature>
<dbReference type="PANTHER" id="PTHR15381:SF1">
    <property type="entry name" value="CHONDROITIN SULFATE PROTEOGLYCAN 5"/>
    <property type="match status" value="1"/>
</dbReference>
<dbReference type="InterPro" id="IPR001005">
    <property type="entry name" value="SANT/Myb"/>
</dbReference>
<feature type="domain" description="Myb-like" evidence="7">
    <location>
        <begin position="313"/>
        <end position="359"/>
    </location>
</feature>
<dbReference type="Gene3D" id="1.10.10.10">
    <property type="entry name" value="Winged helix-like DNA-binding domain superfamily/Winged helix DNA-binding domain"/>
    <property type="match status" value="1"/>
</dbReference>
<evidence type="ECO:0000256" key="4">
    <source>
        <dbReference type="ARBA" id="ARBA00023242"/>
    </source>
</evidence>
<evidence type="ECO:0000259" key="7">
    <source>
        <dbReference type="PROSITE" id="PS50090"/>
    </source>
</evidence>
<dbReference type="Gene3D" id="1.10.10.60">
    <property type="entry name" value="Homeodomain-like"/>
    <property type="match status" value="1"/>
</dbReference>
<dbReference type="Pfam" id="PF00249">
    <property type="entry name" value="Myb_DNA-binding"/>
    <property type="match status" value="1"/>
</dbReference>
<sequence length="546" mass="63827">MDEDKVQVEAKKEESQDTVKDATVDYEKEASSYEDKALKFLMKQTNEVVVPSFSRWFQMEEVHAIEKRSLPEFFDNSSRFKSEKSYMDTRNFMINTYRLSPSEYLTITAVRRNIALDIASIVKIHEFLEKWGLINYQVDPRSKPTVIGPSFTGHFQIVLDTPQGLKPFLPEKTKKINKKRRLETAIELENENYLKINMREFEDSILHANEDSKSNDKGLGDDKYPINVSLRKNIYDPTNAYNALKSEKLQSKDMQKVFICHMCGNNNITVKYFNLRNRHANLCTKCFSREQFGEKFQSSDFLKLSDENSFPHRKIWSDQDIVLLLEGLEMFQSDWGHIARHVGGNKTVEDCIDKYLSLPLQDRDVKYLMDKYRAKEPTSNVSNVINIMEETITQLLDSQNKEIIEEKLLISAKICAEKYEVQMRVLAQELIKQYSKKLKIKLERLNNLNIALVHENERYSQEIMRITDDKSRLSQDVASINNKLSELNVTKKLVIASEQMDSNMDMLEKEEQDSEKREQDDNSKDLDQNKNNSTFVEPQVFKVWSL</sequence>
<gene>
    <name evidence="10" type="ORF">RNJ44_04860</name>
</gene>
<comment type="caution">
    <text evidence="10">The sequence shown here is derived from an EMBL/GenBank/DDBJ whole genome shotgun (WGS) entry which is preliminary data.</text>
</comment>
<dbReference type="CDD" id="cd00167">
    <property type="entry name" value="SANT"/>
    <property type="match status" value="1"/>
</dbReference>
<dbReference type="EMBL" id="JBEVYD010000005">
    <property type="protein sequence ID" value="KAL3232944.1"/>
    <property type="molecule type" value="Genomic_DNA"/>
</dbReference>
<feature type="domain" description="SANT" evidence="9">
    <location>
        <begin position="311"/>
        <end position="363"/>
    </location>
</feature>
<evidence type="ECO:0000259" key="8">
    <source>
        <dbReference type="PROSITE" id="PS50934"/>
    </source>
</evidence>
<dbReference type="PANTHER" id="PTHR15381">
    <property type="entry name" value="CHONDROITIN SULFATE PROTEOGLYCAN 5 -RELATED"/>
    <property type="match status" value="1"/>
</dbReference>
<name>A0ABR4NW38_9SACH</name>
<dbReference type="PROSITE" id="PS50934">
    <property type="entry name" value="SWIRM"/>
    <property type="match status" value="1"/>
</dbReference>
<dbReference type="InterPro" id="IPR007526">
    <property type="entry name" value="SWIRM"/>
</dbReference>
<keyword evidence="11" id="KW-1185">Reference proteome</keyword>
<feature type="compositionally biased region" description="Basic and acidic residues" evidence="6">
    <location>
        <begin position="506"/>
        <end position="528"/>
    </location>
</feature>
<evidence type="ECO:0000256" key="5">
    <source>
        <dbReference type="ARBA" id="ARBA00049655"/>
    </source>
</evidence>
<reference evidence="10 11" key="1">
    <citation type="submission" date="2024-05" db="EMBL/GenBank/DDBJ databases">
        <title>Long read based assembly of the Candida bracarensis genome reveals expanded adhesin content.</title>
        <authorList>
            <person name="Marcet-Houben M."/>
            <person name="Ksiezopolska E."/>
            <person name="Gabaldon T."/>
        </authorList>
    </citation>
    <scope>NUCLEOTIDE SEQUENCE [LARGE SCALE GENOMIC DNA]</scope>
    <source>
        <strain evidence="10 11">CBM6</strain>
    </source>
</reference>
<keyword evidence="1" id="KW-0479">Metal-binding</keyword>
<evidence type="ECO:0000256" key="2">
    <source>
        <dbReference type="ARBA" id="ARBA00022771"/>
    </source>
</evidence>
<dbReference type="Pfam" id="PF00569">
    <property type="entry name" value="ZZ"/>
    <property type="match status" value="1"/>
</dbReference>
<evidence type="ECO:0000313" key="11">
    <source>
        <dbReference type="Proteomes" id="UP001623330"/>
    </source>
</evidence>
<dbReference type="Proteomes" id="UP001623330">
    <property type="component" value="Unassembled WGS sequence"/>
</dbReference>
<dbReference type="InterPro" id="IPR009057">
    <property type="entry name" value="Homeodomain-like_sf"/>
</dbReference>
<organism evidence="10 11">
    <name type="scientific">Nakaseomyces bracarensis</name>
    <dbReference type="NCBI Taxonomy" id="273131"/>
    <lineage>
        <taxon>Eukaryota</taxon>
        <taxon>Fungi</taxon>
        <taxon>Dikarya</taxon>
        <taxon>Ascomycota</taxon>
        <taxon>Saccharomycotina</taxon>
        <taxon>Saccharomycetes</taxon>
        <taxon>Saccharomycetales</taxon>
        <taxon>Saccharomycetaceae</taxon>
        <taxon>Nakaseomyces</taxon>
    </lineage>
</organism>
<keyword evidence="3" id="KW-0862">Zinc</keyword>
<accession>A0ABR4NW38</accession>
<protein>
    <submittedName>
        <fullName evidence="10">Chromatin structure-remodeling complex protein RSC8</fullName>
    </submittedName>
</protein>
<evidence type="ECO:0000313" key="10">
    <source>
        <dbReference type="EMBL" id="KAL3232944.1"/>
    </source>
</evidence>
<dbReference type="InterPro" id="IPR017884">
    <property type="entry name" value="SANT_dom"/>
</dbReference>
<dbReference type="SMART" id="SM00717">
    <property type="entry name" value="SANT"/>
    <property type="match status" value="1"/>
</dbReference>
<keyword evidence="4" id="KW-0539">Nucleus</keyword>
<dbReference type="PROSITE" id="PS50090">
    <property type="entry name" value="MYB_LIKE"/>
    <property type="match status" value="1"/>
</dbReference>
<evidence type="ECO:0000256" key="1">
    <source>
        <dbReference type="ARBA" id="ARBA00022723"/>
    </source>
</evidence>
<comment type="similarity">
    <text evidence="5">Belongs to the SMARCC family.</text>
</comment>
<dbReference type="InterPro" id="IPR000433">
    <property type="entry name" value="Znf_ZZ"/>
</dbReference>